<dbReference type="GO" id="GO:0005783">
    <property type="term" value="C:endoplasmic reticulum"/>
    <property type="evidence" value="ECO:0007669"/>
    <property type="project" value="UniProtKB-SubCell"/>
</dbReference>
<dbReference type="PROSITE" id="PS50005">
    <property type="entry name" value="TPR"/>
    <property type="match status" value="6"/>
</dbReference>
<reference evidence="16" key="2">
    <citation type="submission" date="2025-09" db="UniProtKB">
        <authorList>
            <consortium name="Ensembl"/>
        </authorList>
    </citation>
    <scope>IDENTIFICATION</scope>
</reference>
<dbReference type="Pfam" id="PF08409">
    <property type="entry name" value="TMTC_DUF1736"/>
    <property type="match status" value="1"/>
</dbReference>
<evidence type="ECO:0000256" key="4">
    <source>
        <dbReference type="ARBA" id="ARBA00007882"/>
    </source>
</evidence>
<evidence type="ECO:0000256" key="7">
    <source>
        <dbReference type="ARBA" id="ARBA00022692"/>
    </source>
</evidence>
<dbReference type="GO" id="GO:0006396">
    <property type="term" value="P:RNA processing"/>
    <property type="evidence" value="ECO:0007669"/>
    <property type="project" value="InterPro"/>
</dbReference>
<feature type="repeat" description="TPR" evidence="13">
    <location>
        <begin position="567"/>
        <end position="600"/>
    </location>
</feature>
<evidence type="ECO:0000313" key="16">
    <source>
        <dbReference type="Ensembl" id="ENSSLDP00000017715.1"/>
    </source>
</evidence>
<dbReference type="InterPro" id="IPR052943">
    <property type="entry name" value="TMTC_O-mannosyl-trnsfr"/>
</dbReference>
<reference evidence="16" key="1">
    <citation type="submission" date="2025-08" db="UniProtKB">
        <authorList>
            <consortium name="Ensembl"/>
        </authorList>
    </citation>
    <scope>IDENTIFICATION</scope>
</reference>
<evidence type="ECO:0000256" key="1">
    <source>
        <dbReference type="ARBA" id="ARBA00004141"/>
    </source>
</evidence>
<dbReference type="InterPro" id="IPR003107">
    <property type="entry name" value="HAT"/>
</dbReference>
<dbReference type="Proteomes" id="UP000261360">
    <property type="component" value="Unplaced"/>
</dbReference>
<protein>
    <recommendedName>
        <fullName evidence="5">dolichyl-phosphate-mannose--protein mannosyltransferase</fullName>
        <ecNumber evidence="5">2.4.1.109</ecNumber>
    </recommendedName>
</protein>
<feature type="transmembrane region" description="Helical" evidence="14">
    <location>
        <begin position="373"/>
        <end position="395"/>
    </location>
</feature>
<feature type="domain" description="DUF1736" evidence="15">
    <location>
        <begin position="283"/>
        <end position="355"/>
    </location>
</feature>
<dbReference type="InterPro" id="IPR011990">
    <property type="entry name" value="TPR-like_helical_dom_sf"/>
</dbReference>
<feature type="transmembrane region" description="Helical" evidence="14">
    <location>
        <begin position="162"/>
        <end position="182"/>
    </location>
</feature>
<dbReference type="Pfam" id="PF13432">
    <property type="entry name" value="TPR_16"/>
    <property type="match status" value="3"/>
</dbReference>
<keyword evidence="17" id="KW-1185">Reference proteome</keyword>
<comment type="pathway">
    <text evidence="3">Protein modification; protein glycosylation.</text>
</comment>
<dbReference type="Ensembl" id="ENSSLDT00000018325.1">
    <property type="protein sequence ID" value="ENSSLDP00000017715.1"/>
    <property type="gene ID" value="ENSSLDG00000013960.1"/>
</dbReference>
<name>A0A3B4XPU8_SERLL</name>
<feature type="transmembrane region" description="Helical" evidence="14">
    <location>
        <begin position="427"/>
        <end position="445"/>
    </location>
</feature>
<keyword evidence="10" id="KW-0256">Endoplasmic reticulum</keyword>
<organism evidence="16 17">
    <name type="scientific">Seriola lalandi dorsalis</name>
    <dbReference type="NCBI Taxonomy" id="1841481"/>
    <lineage>
        <taxon>Eukaryota</taxon>
        <taxon>Metazoa</taxon>
        <taxon>Chordata</taxon>
        <taxon>Craniata</taxon>
        <taxon>Vertebrata</taxon>
        <taxon>Euteleostomi</taxon>
        <taxon>Actinopterygii</taxon>
        <taxon>Neopterygii</taxon>
        <taxon>Teleostei</taxon>
        <taxon>Neoteleostei</taxon>
        <taxon>Acanthomorphata</taxon>
        <taxon>Carangaria</taxon>
        <taxon>Carangiformes</taxon>
        <taxon>Carangidae</taxon>
        <taxon>Seriola</taxon>
    </lineage>
</organism>
<evidence type="ECO:0000256" key="2">
    <source>
        <dbReference type="ARBA" id="ARBA00004240"/>
    </source>
</evidence>
<dbReference type="SUPFAM" id="SSF48452">
    <property type="entry name" value="TPR-like"/>
    <property type="match status" value="1"/>
</dbReference>
<evidence type="ECO:0000256" key="6">
    <source>
        <dbReference type="ARBA" id="ARBA00022679"/>
    </source>
</evidence>
<dbReference type="InterPro" id="IPR019734">
    <property type="entry name" value="TPR_rpt"/>
</dbReference>
<dbReference type="GO" id="GO:0004169">
    <property type="term" value="F:dolichyl-phosphate-mannose-protein mannosyltransferase activity"/>
    <property type="evidence" value="ECO:0007669"/>
    <property type="project" value="UniProtKB-EC"/>
</dbReference>
<evidence type="ECO:0000256" key="10">
    <source>
        <dbReference type="ARBA" id="ARBA00022824"/>
    </source>
</evidence>
<dbReference type="GO" id="GO:0016020">
    <property type="term" value="C:membrane"/>
    <property type="evidence" value="ECO:0007669"/>
    <property type="project" value="UniProtKB-SubCell"/>
</dbReference>
<dbReference type="PANTHER" id="PTHR44809:SF1">
    <property type="entry name" value="PROTEIN O-MANNOSYL-TRANSFERASE TMTC1"/>
    <property type="match status" value="1"/>
</dbReference>
<dbReference type="AlphaFoldDB" id="A0A3B4XPU8"/>
<comment type="similarity">
    <text evidence="4">Belongs to the TMTC family.</text>
</comment>
<dbReference type="PROSITE" id="PS50293">
    <property type="entry name" value="TPR_REGION"/>
    <property type="match status" value="2"/>
</dbReference>
<evidence type="ECO:0000313" key="17">
    <source>
        <dbReference type="Proteomes" id="UP000261360"/>
    </source>
</evidence>
<evidence type="ECO:0000259" key="15">
    <source>
        <dbReference type="Pfam" id="PF08409"/>
    </source>
</evidence>
<keyword evidence="12 14" id="KW-0472">Membrane</keyword>
<feature type="repeat" description="TPR" evidence="13">
    <location>
        <begin position="533"/>
        <end position="566"/>
    </location>
</feature>
<feature type="repeat" description="TPR" evidence="13">
    <location>
        <begin position="774"/>
        <end position="807"/>
    </location>
</feature>
<sequence length="828" mass="92848">MTAPGREKKVRLQPRVTVRPEAVWAAGRYAVLAALCALCYSNSLRGELVHDDVWAIINNPDVRPGSSLRNIFSNDFWGKRMADNTSHKSYRPLCILTFKLNILLGGMTPLYFHVVNVCLHCAVTCLLMHTCERCVFEDSRLAFITALLFAVHPVHTEAVSGIVGRADVLACLLFLLTFLSYIRSVGVCVSEDSLPSTVSGRSLFASLLLGTCAMLVKETGITVFGVCALYDALVLCRKPLIYHLSGSRLRDILYICSPFIKRACIIFCYVVIIMSVRLWLMGGSMPLFSEQDNPASFSPHLLTRVLTYSYLLSFNAWLLLAPIVLCYDWQVGSIPLVEALGDVRNVATVLLAVVMVALCLHCVFSLQESREVLVGMLFLVFPFIPASNLFFRVGFVVAERVLYMPSMGYCILVAHGLGRLCSVVGRWGTTVLSVSMLLLLLLFSWKTVQQNHVWLSREALFRLYPRHASAMNNLGTLTRSPEEAERYYRKALDTNPQHNRALFNLGNLLKSQGKEKEAEALLKDSIRFGPHFADAYSSLASLYAEQKRFPEANEVYLKGIENCPDSSDLHNNYGVFLVDTGEGELAAAHYQQAVRLKPAHYVAMVNLGRLLRSSNENKEAESWYKRALQVTRKVDILTPLGALYYNTGRYEEALQVYREAAALQPESTDIWLALAQVLAMAGRTKEAEKMTLDIIFREGSCIECYRLLSAIYSKRGNFTEALDALDRALQQNPSDLTVRAELYFSKGNQLREMNQLDRAFESYKLAVELKPDQSQAWMNMGGIQHIKGDYAAARMYYQRALLLSPGSKLLKENLAKLDRLERRLTGGA</sequence>
<evidence type="ECO:0000256" key="8">
    <source>
        <dbReference type="ARBA" id="ARBA00022737"/>
    </source>
</evidence>
<keyword evidence="9 13" id="KW-0802">TPR repeat</keyword>
<feature type="transmembrane region" description="Helical" evidence="14">
    <location>
        <begin position="301"/>
        <end position="325"/>
    </location>
</feature>
<feature type="transmembrane region" description="Helical" evidence="14">
    <location>
        <begin position="345"/>
        <end position="366"/>
    </location>
</feature>
<evidence type="ECO:0000256" key="11">
    <source>
        <dbReference type="ARBA" id="ARBA00022989"/>
    </source>
</evidence>
<evidence type="ECO:0000256" key="14">
    <source>
        <dbReference type="SAM" id="Phobius"/>
    </source>
</evidence>
<feature type="transmembrane region" description="Helical" evidence="14">
    <location>
        <begin position="110"/>
        <end position="128"/>
    </location>
</feature>
<dbReference type="EC" id="2.4.1.109" evidence="5"/>
<dbReference type="InterPro" id="IPR013618">
    <property type="entry name" value="TMTC_DUF1736"/>
</dbReference>
<evidence type="ECO:0000256" key="9">
    <source>
        <dbReference type="ARBA" id="ARBA00022803"/>
    </source>
</evidence>
<feature type="repeat" description="TPR" evidence="13">
    <location>
        <begin position="702"/>
        <end position="735"/>
    </location>
</feature>
<accession>A0A3B4XPU8</accession>
<keyword evidence="6" id="KW-0808">Transferase</keyword>
<keyword evidence="8" id="KW-0677">Repeat</keyword>
<evidence type="ECO:0000256" key="12">
    <source>
        <dbReference type="ARBA" id="ARBA00023136"/>
    </source>
</evidence>
<evidence type="ECO:0000256" key="3">
    <source>
        <dbReference type="ARBA" id="ARBA00004922"/>
    </source>
</evidence>
<feature type="transmembrane region" description="Helical" evidence="14">
    <location>
        <begin position="140"/>
        <end position="156"/>
    </location>
</feature>
<dbReference type="Gene3D" id="1.25.40.10">
    <property type="entry name" value="Tetratricopeptide repeat domain"/>
    <property type="match status" value="4"/>
</dbReference>
<comment type="subcellular location">
    <subcellularLocation>
        <location evidence="2">Endoplasmic reticulum</location>
    </subcellularLocation>
    <subcellularLocation>
        <location evidence="1">Membrane</location>
        <topology evidence="1">Multi-pass membrane protein</topology>
    </subcellularLocation>
</comment>
<proteinExistence type="inferred from homology"/>
<feature type="repeat" description="TPR" evidence="13">
    <location>
        <begin position="634"/>
        <end position="667"/>
    </location>
</feature>
<keyword evidence="7 14" id="KW-0812">Transmembrane</keyword>
<evidence type="ECO:0000256" key="5">
    <source>
        <dbReference type="ARBA" id="ARBA00012839"/>
    </source>
</evidence>
<feature type="transmembrane region" description="Helical" evidence="14">
    <location>
        <begin position="252"/>
        <end position="280"/>
    </location>
</feature>
<dbReference type="SMART" id="SM00386">
    <property type="entry name" value="HAT"/>
    <property type="match status" value="4"/>
</dbReference>
<feature type="transmembrane region" description="Helical" evidence="14">
    <location>
        <begin position="203"/>
        <end position="232"/>
    </location>
</feature>
<keyword evidence="11 14" id="KW-1133">Transmembrane helix</keyword>
<feature type="repeat" description="TPR" evidence="13">
    <location>
        <begin position="740"/>
        <end position="773"/>
    </location>
</feature>
<dbReference type="SMART" id="SM00028">
    <property type="entry name" value="TPR"/>
    <property type="match status" value="10"/>
</dbReference>
<dbReference type="UniPathway" id="UPA00378"/>
<dbReference type="Pfam" id="PF14559">
    <property type="entry name" value="TPR_19"/>
    <property type="match status" value="1"/>
</dbReference>
<evidence type="ECO:0000256" key="13">
    <source>
        <dbReference type="PROSITE-ProRule" id="PRU00339"/>
    </source>
</evidence>
<dbReference type="GeneTree" id="ENSGT00940000158027"/>
<dbReference type="PANTHER" id="PTHR44809">
    <property type="match status" value="1"/>
</dbReference>
<dbReference type="STRING" id="1841481.ENSSLDP00000017715"/>